<dbReference type="Proteomes" id="UP000239250">
    <property type="component" value="Chromosome"/>
</dbReference>
<accession>A0A2S0NK13</accession>
<organism evidence="2 3">
    <name type="scientific">Williamsoniiplasma luminosum</name>
    <dbReference type="NCBI Taxonomy" id="214888"/>
    <lineage>
        <taxon>Bacteria</taxon>
        <taxon>Bacillati</taxon>
        <taxon>Mycoplasmatota</taxon>
        <taxon>Mollicutes</taxon>
        <taxon>Entomoplasmatales</taxon>
        <taxon>Williamsoniiplasma</taxon>
    </lineage>
</organism>
<feature type="transmembrane region" description="Helical" evidence="1">
    <location>
        <begin position="108"/>
        <end position="129"/>
    </location>
</feature>
<keyword evidence="1" id="KW-0812">Transmembrane</keyword>
<feature type="transmembrane region" description="Helical" evidence="1">
    <location>
        <begin position="149"/>
        <end position="168"/>
    </location>
</feature>
<evidence type="ECO:0000313" key="3">
    <source>
        <dbReference type="Proteomes" id="UP000239250"/>
    </source>
</evidence>
<gene>
    <name evidence="2" type="ORF">C5T88_02040</name>
</gene>
<dbReference type="EMBL" id="CP027019">
    <property type="protein sequence ID" value="AVP49356.1"/>
    <property type="molecule type" value="Genomic_DNA"/>
</dbReference>
<dbReference type="AlphaFoldDB" id="A0A2S0NK13"/>
<feature type="transmembrane region" description="Helical" evidence="1">
    <location>
        <begin position="175"/>
        <end position="195"/>
    </location>
</feature>
<reference evidence="3" key="1">
    <citation type="submission" date="2018-02" db="EMBL/GenBank/DDBJ databases">
        <title>Firefly genomes illuminate parallel origins of bioluminescence in beetles.</title>
        <authorList>
            <person name="Fallon T.R."/>
            <person name="Lower S.E.S."/>
            <person name="Behringer M."/>
            <person name="Weng J.-K."/>
        </authorList>
    </citation>
    <scope>NUCLEOTIDE SEQUENCE [LARGE SCALE GENOMIC DNA]</scope>
</reference>
<feature type="transmembrane region" description="Helical" evidence="1">
    <location>
        <begin position="21"/>
        <end position="42"/>
    </location>
</feature>
<feature type="transmembrane region" description="Helical" evidence="1">
    <location>
        <begin position="54"/>
        <end position="75"/>
    </location>
</feature>
<name>A0A2S0NK13_9MOLU</name>
<evidence type="ECO:0000313" key="2">
    <source>
        <dbReference type="EMBL" id="AVP49356.1"/>
    </source>
</evidence>
<keyword evidence="1" id="KW-1133">Transmembrane helix</keyword>
<protein>
    <submittedName>
        <fullName evidence="2">Uncharacterized protein</fullName>
    </submittedName>
</protein>
<feature type="transmembrane region" description="Helical" evidence="1">
    <location>
        <begin position="464"/>
        <end position="488"/>
    </location>
</feature>
<evidence type="ECO:0000256" key="1">
    <source>
        <dbReference type="SAM" id="Phobius"/>
    </source>
</evidence>
<sequence length="494" mass="58373">MLKTQLNYLKLRSFKILSSKFFIILFAIFFTMIIGINIFLMLQINRINDNDISICYAVITIIYSILIVIMSTYLVNKFYKIDIEELIHKLELRSGFSNLFIFSYRYSLSLLFTFMFLGIQFLIMAIFYGINSSNENGLAYRFFISPMPWIVFIAMLSFFINILFTVLINSKYSQIFSTTILILVIALSSISANFFTIKVDTSQHQKSNLLKRGNINVEVRPIEIDEKKTFVYANNFNYYLNFGKEIELNFSNLNNWFLENENDAQHDPHLLFEKIESSPEYKNTSSELLEITQKNTKFGLMVDWDGVVKDLKKSQIIILKDFGLIMEEFDLKSNYGLLNSIYEWNSSDVQKQLINRFYGFAIESFLFTHKGAKLDFIKIRELSLIKELNEKIKLNKFLNPLLHLNNLFYFENKTNALYDNLTMTYRPIFAKQLNYNYEIDYETEKIDNLNYILKIKNVKTSKTVLIEIMTLIYSLIFLISSWLTYLHFRKKLKI</sequence>
<keyword evidence="1" id="KW-0472">Membrane</keyword>
<proteinExistence type="predicted"/>
<dbReference type="RefSeq" id="WP_303662676.1">
    <property type="nucleotide sequence ID" value="NZ_CP027019.1"/>
</dbReference>